<dbReference type="AlphaFoldDB" id="A0AAV4AI50"/>
<comment type="caution">
    <text evidence="1">The sequence shown here is derived from an EMBL/GenBank/DDBJ whole genome shotgun (WGS) entry which is preliminary data.</text>
</comment>
<evidence type="ECO:0000313" key="1">
    <source>
        <dbReference type="EMBL" id="GFO06908.1"/>
    </source>
</evidence>
<accession>A0AAV4AI50</accession>
<sequence length="126" mass="14489">MGRVVKHQENIRGPKGFVRRIICGCMSGESGCINKEKVLCDLRMSAKRQTCSSWPVNEICVVNHEDLRKLVLNLWWTLCGCVDPRRELLVVNVQESLRRPRINSGHITSARDMAYRSSLHIFKPQQ</sequence>
<organism evidence="1 2">
    <name type="scientific">Plakobranchus ocellatus</name>
    <dbReference type="NCBI Taxonomy" id="259542"/>
    <lineage>
        <taxon>Eukaryota</taxon>
        <taxon>Metazoa</taxon>
        <taxon>Spiralia</taxon>
        <taxon>Lophotrochozoa</taxon>
        <taxon>Mollusca</taxon>
        <taxon>Gastropoda</taxon>
        <taxon>Heterobranchia</taxon>
        <taxon>Euthyneura</taxon>
        <taxon>Panpulmonata</taxon>
        <taxon>Sacoglossa</taxon>
        <taxon>Placobranchoidea</taxon>
        <taxon>Plakobranchidae</taxon>
        <taxon>Plakobranchus</taxon>
    </lineage>
</organism>
<name>A0AAV4AI50_9GAST</name>
<dbReference type="EMBL" id="BLXT01003828">
    <property type="protein sequence ID" value="GFO06908.1"/>
    <property type="molecule type" value="Genomic_DNA"/>
</dbReference>
<proteinExistence type="predicted"/>
<gene>
    <name evidence="1" type="ORF">PoB_003341300</name>
</gene>
<protein>
    <submittedName>
        <fullName evidence="1">Uncharacterized protein</fullName>
    </submittedName>
</protein>
<dbReference type="Proteomes" id="UP000735302">
    <property type="component" value="Unassembled WGS sequence"/>
</dbReference>
<reference evidence="1 2" key="1">
    <citation type="journal article" date="2021" name="Elife">
        <title>Chloroplast acquisition without the gene transfer in kleptoplastic sea slugs, Plakobranchus ocellatus.</title>
        <authorList>
            <person name="Maeda T."/>
            <person name="Takahashi S."/>
            <person name="Yoshida T."/>
            <person name="Shimamura S."/>
            <person name="Takaki Y."/>
            <person name="Nagai Y."/>
            <person name="Toyoda A."/>
            <person name="Suzuki Y."/>
            <person name="Arimoto A."/>
            <person name="Ishii H."/>
            <person name="Satoh N."/>
            <person name="Nishiyama T."/>
            <person name="Hasebe M."/>
            <person name="Maruyama T."/>
            <person name="Minagawa J."/>
            <person name="Obokata J."/>
            <person name="Shigenobu S."/>
        </authorList>
    </citation>
    <scope>NUCLEOTIDE SEQUENCE [LARGE SCALE GENOMIC DNA]</scope>
</reference>
<keyword evidence="2" id="KW-1185">Reference proteome</keyword>
<evidence type="ECO:0000313" key="2">
    <source>
        <dbReference type="Proteomes" id="UP000735302"/>
    </source>
</evidence>